<evidence type="ECO:0000256" key="5">
    <source>
        <dbReference type="ARBA" id="ARBA00022691"/>
    </source>
</evidence>
<dbReference type="EMBL" id="CACSII010000001">
    <property type="protein sequence ID" value="CAA0084221.1"/>
    <property type="molecule type" value="Genomic_DNA"/>
</dbReference>
<reference evidence="7 8" key="1">
    <citation type="submission" date="2019-11" db="EMBL/GenBank/DDBJ databases">
        <authorList>
            <person name="Holert J."/>
        </authorList>
    </citation>
    <scope>NUCLEOTIDE SEQUENCE [LARGE SCALE GENOMIC DNA]</scope>
    <source>
        <strain evidence="7">BC5_2</strain>
    </source>
</reference>
<dbReference type="PANTHER" id="PTHR24422">
    <property type="entry name" value="CHEMOTAXIS PROTEIN METHYLTRANSFERASE"/>
    <property type="match status" value="1"/>
</dbReference>
<keyword evidence="3 7" id="KW-0489">Methyltransferase</keyword>
<evidence type="ECO:0000259" key="6">
    <source>
        <dbReference type="PROSITE" id="PS50123"/>
    </source>
</evidence>
<dbReference type="Gene3D" id="3.40.50.150">
    <property type="entry name" value="Vaccinia Virus protein VP39"/>
    <property type="match status" value="1"/>
</dbReference>
<dbReference type="GO" id="GO:0008983">
    <property type="term" value="F:protein-glutamate O-methyltransferase activity"/>
    <property type="evidence" value="ECO:0007669"/>
    <property type="project" value="UniProtKB-EC"/>
</dbReference>
<dbReference type="Gene3D" id="1.10.155.10">
    <property type="entry name" value="Chemotaxis receptor methyltransferase CheR, N-terminal domain"/>
    <property type="match status" value="1"/>
</dbReference>
<keyword evidence="5" id="KW-0949">S-adenosyl-L-methionine</keyword>
<dbReference type="Pfam" id="PF03705">
    <property type="entry name" value="CheR_N"/>
    <property type="match status" value="1"/>
</dbReference>
<dbReference type="AlphaFoldDB" id="A0A5S9N302"/>
<evidence type="ECO:0000256" key="1">
    <source>
        <dbReference type="ARBA" id="ARBA00001541"/>
    </source>
</evidence>
<dbReference type="Proteomes" id="UP000434580">
    <property type="component" value="Unassembled WGS sequence"/>
</dbReference>
<dbReference type="GO" id="GO:0032259">
    <property type="term" value="P:methylation"/>
    <property type="evidence" value="ECO:0007669"/>
    <property type="project" value="UniProtKB-KW"/>
</dbReference>
<organism evidence="7 8">
    <name type="scientific">BD1-7 clade bacterium</name>
    <dbReference type="NCBI Taxonomy" id="2029982"/>
    <lineage>
        <taxon>Bacteria</taxon>
        <taxon>Pseudomonadati</taxon>
        <taxon>Pseudomonadota</taxon>
        <taxon>Gammaproteobacteria</taxon>
        <taxon>Cellvibrionales</taxon>
        <taxon>Spongiibacteraceae</taxon>
        <taxon>BD1-7 clade</taxon>
    </lineage>
</organism>
<feature type="domain" description="CheR-type methyltransferase" evidence="6">
    <location>
        <begin position="4"/>
        <end position="257"/>
    </location>
</feature>
<dbReference type="InterPro" id="IPR022642">
    <property type="entry name" value="CheR_C"/>
</dbReference>
<comment type="catalytic activity">
    <reaction evidence="1">
        <text>L-glutamyl-[protein] + S-adenosyl-L-methionine = [protein]-L-glutamate 5-O-methyl ester + S-adenosyl-L-homocysteine</text>
        <dbReference type="Rhea" id="RHEA:24452"/>
        <dbReference type="Rhea" id="RHEA-COMP:10208"/>
        <dbReference type="Rhea" id="RHEA-COMP:10311"/>
        <dbReference type="ChEBI" id="CHEBI:29973"/>
        <dbReference type="ChEBI" id="CHEBI:57856"/>
        <dbReference type="ChEBI" id="CHEBI:59789"/>
        <dbReference type="ChEBI" id="CHEBI:82795"/>
        <dbReference type="EC" id="2.1.1.80"/>
    </reaction>
</comment>
<dbReference type="InterPro" id="IPR000780">
    <property type="entry name" value="CheR_MeTrfase"/>
</dbReference>
<dbReference type="Pfam" id="PF01739">
    <property type="entry name" value="CheR"/>
    <property type="match status" value="1"/>
</dbReference>
<evidence type="ECO:0000256" key="4">
    <source>
        <dbReference type="ARBA" id="ARBA00022679"/>
    </source>
</evidence>
<evidence type="ECO:0000256" key="2">
    <source>
        <dbReference type="ARBA" id="ARBA00012534"/>
    </source>
</evidence>
<dbReference type="InterPro" id="IPR022641">
    <property type="entry name" value="CheR_N"/>
</dbReference>
<dbReference type="SUPFAM" id="SSF53335">
    <property type="entry name" value="S-adenosyl-L-methionine-dependent methyltransferases"/>
    <property type="match status" value="1"/>
</dbReference>
<evidence type="ECO:0000313" key="7">
    <source>
        <dbReference type="EMBL" id="CAA0084221.1"/>
    </source>
</evidence>
<accession>A0A5S9N302</accession>
<dbReference type="PROSITE" id="PS50123">
    <property type="entry name" value="CHER"/>
    <property type="match status" value="1"/>
</dbReference>
<dbReference type="OrthoDB" id="9816309at2"/>
<dbReference type="SMART" id="SM00138">
    <property type="entry name" value="MeTrc"/>
    <property type="match status" value="1"/>
</dbReference>
<dbReference type="PANTHER" id="PTHR24422:SF19">
    <property type="entry name" value="CHEMOTAXIS PROTEIN METHYLTRANSFERASE"/>
    <property type="match status" value="1"/>
</dbReference>
<keyword evidence="4 7" id="KW-0808">Transferase</keyword>
<name>A0A5S9N302_9GAMM</name>
<evidence type="ECO:0000256" key="3">
    <source>
        <dbReference type="ARBA" id="ARBA00022603"/>
    </source>
</evidence>
<gene>
    <name evidence="7" type="primary">cheR1_2</name>
    <name evidence="7" type="ORF">DPBNPPHM_00691</name>
</gene>
<dbReference type="InterPro" id="IPR036804">
    <property type="entry name" value="CheR_N_sf"/>
</dbReference>
<dbReference type="PRINTS" id="PR00996">
    <property type="entry name" value="CHERMTFRASE"/>
</dbReference>
<evidence type="ECO:0000313" key="8">
    <source>
        <dbReference type="Proteomes" id="UP000434580"/>
    </source>
</evidence>
<dbReference type="EC" id="2.1.1.80" evidence="2"/>
<dbReference type="SUPFAM" id="SSF47757">
    <property type="entry name" value="Chemotaxis receptor methyltransferase CheR, N-terminal domain"/>
    <property type="match status" value="1"/>
</dbReference>
<dbReference type="InterPro" id="IPR050903">
    <property type="entry name" value="Bact_Chemotaxis_MeTrfase"/>
</dbReference>
<dbReference type="InterPro" id="IPR029063">
    <property type="entry name" value="SAM-dependent_MTases_sf"/>
</dbReference>
<dbReference type="CDD" id="cd02440">
    <property type="entry name" value="AdoMet_MTases"/>
    <property type="match status" value="1"/>
</dbReference>
<protein>
    <recommendedName>
        <fullName evidence="2">protein-glutamate O-methyltransferase</fullName>
        <ecNumber evidence="2">2.1.1.80</ecNumber>
    </recommendedName>
</protein>
<sequence>MNWAYQSIPELSDSEFDTWQNLLEQRTGISFERHKQILQTGLGQRMREVGCLDYGQYFRQICYGKGGALEWEALLKTLTVKETRFFRDEDAFEYVRKYLFNRLVRPDADKTLEIWSVACSTGEEPYSMAMLANDTIEGLGGSKYYGITATDICLASLADARAGKFGERRVDGIESSMRDRYFIHQDGRYKIVDWLREKICFVQANIIELGHLPIAQQDVVYCQNVLVYFRRWRQHQVLDELAARLKPGGLLVLGSGEGAGWVNPSVRRADDDTVQAYIKIAS</sequence>
<proteinExistence type="predicted"/>